<protein>
    <submittedName>
        <fullName evidence="2">Uncharacterized protein</fullName>
    </submittedName>
</protein>
<dbReference type="EMBL" id="FQUA01000004">
    <property type="protein sequence ID" value="SHE62253.1"/>
    <property type="molecule type" value="Genomic_DNA"/>
</dbReference>
<proteinExistence type="predicted"/>
<dbReference type="NCBIfam" id="NF047423">
    <property type="entry name" value="BOW99_gp33_fam"/>
    <property type="match status" value="1"/>
</dbReference>
<reference evidence="1 3" key="1">
    <citation type="journal article" date="2016" name="Genome Announc.">
        <title>Complete Genome Sequence of the Amino Acid-Fermenting Clostridium propionicum X2 (DSM 1682).</title>
        <authorList>
            <person name="Poehlein A."/>
            <person name="Schlien K."/>
            <person name="Chowdhury N.P."/>
            <person name="Gottschalk G."/>
            <person name="Buckel W."/>
            <person name="Daniel R."/>
        </authorList>
    </citation>
    <scope>NUCLEOTIDE SEQUENCE [LARGE SCALE GENOMIC DNA]</scope>
    <source>
        <strain evidence="1 3">X2</strain>
    </source>
</reference>
<evidence type="ECO:0000313" key="2">
    <source>
        <dbReference type="EMBL" id="SHE62253.1"/>
    </source>
</evidence>
<reference evidence="4" key="3">
    <citation type="submission" date="2016-11" db="EMBL/GenBank/DDBJ databases">
        <authorList>
            <person name="Jaros S."/>
            <person name="Januszkiewicz K."/>
            <person name="Wedrychowicz H."/>
        </authorList>
    </citation>
    <scope>NUCLEOTIDE SEQUENCE [LARGE SCALE GENOMIC DNA]</scope>
    <source>
        <strain evidence="4">DSM 1682</strain>
    </source>
</reference>
<evidence type="ECO:0000313" key="1">
    <source>
        <dbReference type="EMBL" id="AMJ41050.1"/>
    </source>
</evidence>
<dbReference type="EMBL" id="CP014223">
    <property type="protein sequence ID" value="AMJ41050.1"/>
    <property type="molecule type" value="Genomic_DNA"/>
</dbReference>
<dbReference type="Proteomes" id="UP000184204">
    <property type="component" value="Unassembled WGS sequence"/>
</dbReference>
<dbReference type="InterPro" id="IPR059211">
    <property type="entry name" value="BOW99_gp33-like"/>
</dbReference>
<keyword evidence="3" id="KW-1185">Reference proteome</keyword>
<reference evidence="2" key="4">
    <citation type="submission" date="2016-11" db="EMBL/GenBank/DDBJ databases">
        <authorList>
            <person name="Varghese N."/>
            <person name="Submissions S."/>
        </authorList>
    </citation>
    <scope>NUCLEOTIDE SEQUENCE</scope>
    <source>
        <strain evidence="2">DSM 1682</strain>
    </source>
</reference>
<accession>A0A0X1U7X2</accession>
<dbReference type="KEGG" id="cpro:CPRO_14570"/>
<dbReference type="Proteomes" id="UP000068026">
    <property type="component" value="Chromosome"/>
</dbReference>
<gene>
    <name evidence="1" type="ORF">CPRO_14570</name>
    <name evidence="2" type="ORF">SAMN02745151_01268</name>
</gene>
<name>A0A0X1U7X2_ANAPI</name>
<dbReference type="AlphaFoldDB" id="A0A0X1U7X2"/>
<reference evidence="3" key="2">
    <citation type="submission" date="2016-01" db="EMBL/GenBank/DDBJ databases">
        <authorList>
            <person name="Poehlein A."/>
            <person name="Schlien K."/>
            <person name="Gottschalk G."/>
            <person name="Buckel W."/>
            <person name="Daniel R."/>
        </authorList>
    </citation>
    <scope>NUCLEOTIDE SEQUENCE [LARGE SCALE GENOMIC DNA]</scope>
    <source>
        <strain evidence="3">X2</strain>
    </source>
</reference>
<dbReference type="RefSeq" id="WP_157881646.1">
    <property type="nucleotide sequence ID" value="NZ_CP014223.1"/>
</dbReference>
<sequence length="54" mass="6058">MKEKETKGKGKITHIMANGEVRDSVAGYLTSVDQLPEAARRLLSDMFQGKHQKK</sequence>
<evidence type="ECO:0000313" key="4">
    <source>
        <dbReference type="Proteomes" id="UP000184204"/>
    </source>
</evidence>
<evidence type="ECO:0000313" key="3">
    <source>
        <dbReference type="Proteomes" id="UP000068026"/>
    </source>
</evidence>
<organism evidence="2 4">
    <name type="scientific">Anaerotignum propionicum DSM 1682</name>
    <dbReference type="NCBI Taxonomy" id="991789"/>
    <lineage>
        <taxon>Bacteria</taxon>
        <taxon>Bacillati</taxon>
        <taxon>Bacillota</taxon>
        <taxon>Clostridia</taxon>
        <taxon>Lachnospirales</taxon>
        <taxon>Anaerotignaceae</taxon>
        <taxon>Anaerotignum</taxon>
    </lineage>
</organism>